<evidence type="ECO:0000313" key="3">
    <source>
        <dbReference type="Proteomes" id="UP000005391"/>
    </source>
</evidence>
<name>E4MQZ3_CAPOC</name>
<accession>E4MQZ3</accession>
<keyword evidence="1" id="KW-1133">Transmembrane helix</keyword>
<sequence>MKSTNNILLIYILVLTYPHFSSAFCSLFVHLFFICPCGSHRLLFVFCSSFVRLLFVFCSSFVRYFIICSCGSHRFLFVHFFVSLFRYYTPSPLERAGERIFCLSFVYLPVVLRLSVVLRAHTLPSTIGIIGIIVLITDIVNISFSSP</sequence>
<evidence type="ECO:0000256" key="1">
    <source>
        <dbReference type="SAM" id="Phobius"/>
    </source>
</evidence>
<feature type="transmembrane region" description="Helical" evidence="1">
    <location>
        <begin position="100"/>
        <end position="120"/>
    </location>
</feature>
<keyword evidence="1" id="KW-0472">Membrane</keyword>
<evidence type="ECO:0000313" key="2">
    <source>
        <dbReference type="EMBL" id="EFS97891.1"/>
    </source>
</evidence>
<dbReference type="AlphaFoldDB" id="E4MQZ3"/>
<dbReference type="EMBL" id="AEOH01000020">
    <property type="protein sequence ID" value="EFS97891.1"/>
    <property type="molecule type" value="Genomic_DNA"/>
</dbReference>
<protein>
    <submittedName>
        <fullName evidence="2">Uncharacterized protein</fullName>
    </submittedName>
</protein>
<organism evidence="2 3">
    <name type="scientific">Capnocytophaga ochracea F0287</name>
    <dbReference type="NCBI Taxonomy" id="873517"/>
    <lineage>
        <taxon>Bacteria</taxon>
        <taxon>Pseudomonadati</taxon>
        <taxon>Bacteroidota</taxon>
        <taxon>Flavobacteriia</taxon>
        <taxon>Flavobacteriales</taxon>
        <taxon>Flavobacteriaceae</taxon>
        <taxon>Capnocytophaga</taxon>
    </lineage>
</organism>
<proteinExistence type="predicted"/>
<feature type="transmembrane region" description="Helical" evidence="1">
    <location>
        <begin position="126"/>
        <end position="144"/>
    </location>
</feature>
<keyword evidence="1" id="KW-0812">Transmembrane</keyword>
<comment type="caution">
    <text evidence="2">The sequence shown here is derived from an EMBL/GenBank/DDBJ whole genome shotgun (WGS) entry which is preliminary data.</text>
</comment>
<reference evidence="2 3" key="1">
    <citation type="submission" date="2010-10" db="EMBL/GenBank/DDBJ databases">
        <authorList>
            <person name="Muzny D."/>
            <person name="Qin X."/>
            <person name="Deng J."/>
            <person name="Jiang H."/>
            <person name="Liu Y."/>
            <person name="Qu J."/>
            <person name="Song X.-Z."/>
            <person name="Zhang L."/>
            <person name="Thornton R."/>
            <person name="Coyle M."/>
            <person name="Francisco L."/>
            <person name="Jackson L."/>
            <person name="Javaid M."/>
            <person name="Korchina V."/>
            <person name="Kovar C."/>
            <person name="Mata R."/>
            <person name="Mathew T."/>
            <person name="Ngo R."/>
            <person name="Nguyen L."/>
            <person name="Nguyen N."/>
            <person name="Okwuonu G."/>
            <person name="Ongeri F."/>
            <person name="Pham C."/>
            <person name="Simmons D."/>
            <person name="Wilczek-Boney K."/>
            <person name="Hale W."/>
            <person name="Jakkamsetti A."/>
            <person name="Pham P."/>
            <person name="Ruth R."/>
            <person name="San Lucas F."/>
            <person name="Warren J."/>
            <person name="Zhang J."/>
            <person name="Zhao Z."/>
            <person name="Zhou C."/>
            <person name="Zhu D."/>
            <person name="Lee S."/>
            <person name="Bess C."/>
            <person name="Blankenburg K."/>
            <person name="Forbes L."/>
            <person name="Fu Q."/>
            <person name="Gubbala S."/>
            <person name="Hirani K."/>
            <person name="Jayaseelan J.C."/>
            <person name="Lara F."/>
            <person name="Munidasa M."/>
            <person name="Palculict T."/>
            <person name="Patil S."/>
            <person name="Pu L.-L."/>
            <person name="Saada N."/>
            <person name="Tang L."/>
            <person name="Weissenberger G."/>
            <person name="Zhu Y."/>
            <person name="Hemphill L."/>
            <person name="Shang Y."/>
            <person name="Youmans B."/>
            <person name="Ayvaz T."/>
            <person name="Ross M."/>
            <person name="Santibanez J."/>
            <person name="Aqrawi P."/>
            <person name="Gross S."/>
            <person name="Joshi V."/>
            <person name="Fowler G."/>
            <person name="Nazareth L."/>
            <person name="Reid J."/>
            <person name="Worley K."/>
            <person name="Petrosino J."/>
            <person name="Highlander S."/>
            <person name="Gibbs R."/>
        </authorList>
    </citation>
    <scope>NUCLEOTIDE SEQUENCE [LARGE SCALE GENOMIC DNA]</scope>
    <source>
        <strain evidence="2 3">F0287</strain>
    </source>
</reference>
<feature type="transmembrane region" description="Helical" evidence="1">
    <location>
        <begin position="6"/>
        <end position="35"/>
    </location>
</feature>
<dbReference type="Proteomes" id="UP000005391">
    <property type="component" value="Unassembled WGS sequence"/>
</dbReference>
<gene>
    <name evidence="2" type="ORF">HMPREF1977_0803</name>
</gene>
<dbReference type="HOGENOM" id="CLU_1764714_0_0_10"/>
<feature type="transmembrane region" description="Helical" evidence="1">
    <location>
        <begin position="42"/>
        <end position="66"/>
    </location>
</feature>